<comment type="catalytic activity">
    <reaction evidence="15">
        <text>resolvin D2 + NAD(+) = 7-oxoresolvin D2 + NADH + H(+)</text>
        <dbReference type="Rhea" id="RHEA:53584"/>
        <dbReference type="ChEBI" id="CHEBI:15378"/>
        <dbReference type="ChEBI" id="CHEBI:57540"/>
        <dbReference type="ChEBI" id="CHEBI:57945"/>
        <dbReference type="ChEBI" id="CHEBI:133367"/>
        <dbReference type="ChEBI" id="CHEBI:137497"/>
    </reaction>
    <physiologicalReaction direction="left-to-right" evidence="15">
        <dbReference type="Rhea" id="RHEA:53585"/>
    </physiologicalReaction>
</comment>
<comment type="catalytic activity">
    <reaction evidence="19">
        <text>resolvin D2 + NAD(+) = 16-oxoresolvin D2 + NADH + H(+)</text>
        <dbReference type="Rhea" id="RHEA:53588"/>
        <dbReference type="ChEBI" id="CHEBI:15378"/>
        <dbReference type="ChEBI" id="CHEBI:57540"/>
        <dbReference type="ChEBI" id="CHEBI:57945"/>
        <dbReference type="ChEBI" id="CHEBI:133367"/>
        <dbReference type="ChEBI" id="CHEBI:137498"/>
    </reaction>
    <physiologicalReaction direction="left-to-right" evidence="19">
        <dbReference type="Rhea" id="RHEA:53589"/>
    </physiologicalReaction>
</comment>
<evidence type="ECO:0000256" key="19">
    <source>
        <dbReference type="ARBA" id="ARBA00048921"/>
    </source>
</evidence>
<comment type="function">
    <text evidence="8">Catalyzes the NAD-dependent dehydrogenation (oxidation) of a broad array of hydroxylated polyunsaturated fatty acids (mainly eicosanoids and docosanoids, including prostaglandins, lipoxins and resolvins), yielding their corresponding keto (oxo) metabolites. Decreases the levels of the pro-proliferative prostaglandins such as prostaglandin E2 (whose activity is increased in cancer because of an increase in the expression of cyclooxygenase 2) and generates oxo-fatty acid products that can profoundly influence cell function by abrogating pro-inflammatory cytokine expression. Converts resolvins E1, D1 and D2 to their oxo products, which represents a mode of resolvin inactivation. Resolvin E1 plays important roles during the resolution phase of acute inflammation, while resolvins D1 and D2 have a unique role in obesity-induced adipose inflammation.</text>
</comment>
<comment type="catalytic activity">
    <reaction evidence="21">
        <text>resolvin E1 + NAD(+) = 18-oxo-resolvin E1 + NADH + H(+)</text>
        <dbReference type="Rhea" id="RHEA:49244"/>
        <dbReference type="ChEBI" id="CHEBI:15378"/>
        <dbReference type="ChEBI" id="CHEBI:57540"/>
        <dbReference type="ChEBI" id="CHEBI:57945"/>
        <dbReference type="ChEBI" id="CHEBI:91000"/>
        <dbReference type="ChEBI" id="CHEBI:91001"/>
    </reaction>
    <physiologicalReaction direction="left-to-right" evidence="21">
        <dbReference type="Rhea" id="RHEA:49245"/>
    </physiologicalReaction>
</comment>
<comment type="catalytic activity">
    <reaction evidence="12">
        <text>15-oxo-(5S,6R)-dihydroxy-(7E,9E,11Z)-eicosatrienoate + NADH + H(+) = (5S,6R,15S)-trihydroxy-(7E,9E,11Z)-eicosatrienoate + NAD(+)</text>
        <dbReference type="Rhea" id="RHEA:41596"/>
        <dbReference type="ChEBI" id="CHEBI:15378"/>
        <dbReference type="ChEBI" id="CHEBI:57540"/>
        <dbReference type="ChEBI" id="CHEBI:57945"/>
        <dbReference type="ChEBI" id="CHEBI:78325"/>
        <dbReference type="ChEBI" id="CHEBI:78329"/>
    </reaction>
    <physiologicalReaction direction="left-to-right" evidence="12">
        <dbReference type="Rhea" id="RHEA:41597"/>
    </physiologicalReaction>
</comment>
<dbReference type="PROSITE" id="PS00061">
    <property type="entry name" value="ADH_SHORT"/>
    <property type="match status" value="1"/>
</dbReference>
<comment type="catalytic activity">
    <reaction evidence="13">
        <text>(11R)-hydroxy-(5Z,8Z,12E,14Z)-eicosatetraenoate + NAD(+) = 11-oxo-(5Z,8Z,12E,14Z)-eicosatetraenoate + NADH + H(+)</text>
        <dbReference type="Rhea" id="RHEA:48640"/>
        <dbReference type="ChEBI" id="CHEBI:15378"/>
        <dbReference type="ChEBI" id="CHEBI:57540"/>
        <dbReference type="ChEBI" id="CHEBI:57945"/>
        <dbReference type="ChEBI" id="CHEBI:78836"/>
        <dbReference type="ChEBI" id="CHEBI:90697"/>
    </reaction>
    <physiologicalReaction direction="left-to-right" evidence="13">
        <dbReference type="Rhea" id="RHEA:48641"/>
    </physiologicalReaction>
</comment>
<comment type="catalytic activity">
    <reaction evidence="9">
        <text>prostaglandin E1 + NAD(+) = 15-oxoprostaglandin E1 + NADH + H(+)</text>
        <dbReference type="Rhea" id="RHEA:16477"/>
        <dbReference type="ChEBI" id="CHEBI:15378"/>
        <dbReference type="ChEBI" id="CHEBI:57397"/>
        <dbReference type="ChEBI" id="CHEBI:57401"/>
        <dbReference type="ChEBI" id="CHEBI:57540"/>
        <dbReference type="ChEBI" id="CHEBI:57945"/>
    </reaction>
    <physiologicalReaction direction="left-to-right" evidence="9">
        <dbReference type="Rhea" id="RHEA:16478"/>
    </physiologicalReaction>
</comment>
<dbReference type="GO" id="GO:0005737">
    <property type="term" value="C:cytoplasm"/>
    <property type="evidence" value="ECO:0007669"/>
    <property type="project" value="TreeGrafter"/>
</dbReference>
<evidence type="ECO:0000256" key="22">
    <source>
        <dbReference type="RuleBase" id="RU000363"/>
    </source>
</evidence>
<comment type="similarity">
    <text evidence="1 22">Belongs to the short-chain dehydrogenases/reductases (SDR) family.</text>
</comment>
<dbReference type="OrthoDB" id="417891at2759"/>
<evidence type="ECO:0000256" key="2">
    <source>
        <dbReference type="ARBA" id="ARBA00023002"/>
    </source>
</evidence>
<evidence type="ECO:0000256" key="6">
    <source>
        <dbReference type="ARBA" id="ARBA00041812"/>
    </source>
</evidence>
<evidence type="ECO:0000256" key="4">
    <source>
        <dbReference type="ARBA" id="ARBA00039060"/>
    </source>
</evidence>
<dbReference type="InterPro" id="IPR020904">
    <property type="entry name" value="Sc_DH/Rdtase_CS"/>
</dbReference>
<dbReference type="STRING" id="7574.A0A1S3KHY0"/>
<dbReference type="SUPFAM" id="SSF51735">
    <property type="entry name" value="NAD(P)-binding Rossmann-fold domains"/>
    <property type="match status" value="1"/>
</dbReference>
<keyword evidence="23" id="KW-1185">Reference proteome</keyword>
<comment type="catalytic activity">
    <reaction evidence="17">
        <text>prostaglandin A1 + NAD(+) = 15-oxo-prostaglandin A1 + NADH + H(+)</text>
        <dbReference type="Rhea" id="RHEA:41263"/>
        <dbReference type="ChEBI" id="CHEBI:15378"/>
        <dbReference type="ChEBI" id="CHEBI:57398"/>
        <dbReference type="ChEBI" id="CHEBI:57540"/>
        <dbReference type="ChEBI" id="CHEBI:57945"/>
        <dbReference type="ChEBI" id="CHEBI:85072"/>
    </reaction>
    <physiologicalReaction direction="left-to-right" evidence="17">
        <dbReference type="Rhea" id="RHEA:41264"/>
    </physiologicalReaction>
</comment>
<dbReference type="EC" id="1.1.1.141" evidence="3"/>
<comment type="catalytic activity">
    <reaction evidence="16">
        <text>lipoxin A4 + NAD(+) = 15-oxo-(5S,6R)-dihydroxy-(7E,9E,11Z,13E)-eicosatetraenoate + NADH + H(+)</text>
        <dbReference type="Rhea" id="RHEA:41572"/>
        <dbReference type="ChEBI" id="CHEBI:15378"/>
        <dbReference type="ChEBI" id="CHEBI:57540"/>
        <dbReference type="ChEBI" id="CHEBI:57945"/>
        <dbReference type="ChEBI" id="CHEBI:67026"/>
        <dbReference type="ChEBI" id="CHEBI:78311"/>
    </reaction>
    <physiologicalReaction direction="left-to-right" evidence="16">
        <dbReference type="Rhea" id="RHEA:41573"/>
    </physiologicalReaction>
</comment>
<evidence type="ECO:0000256" key="15">
    <source>
        <dbReference type="ARBA" id="ARBA00048393"/>
    </source>
</evidence>
<dbReference type="PRINTS" id="PR00081">
    <property type="entry name" value="GDHRDH"/>
</dbReference>
<dbReference type="PANTHER" id="PTHR44229:SF4">
    <property type="entry name" value="15-HYDROXYPROSTAGLANDIN DEHYDROGENASE [NAD(+)]"/>
    <property type="match status" value="1"/>
</dbReference>
<dbReference type="GeneID" id="106182024"/>
<dbReference type="InterPro" id="IPR002347">
    <property type="entry name" value="SDR_fam"/>
</dbReference>
<evidence type="ECO:0000256" key="21">
    <source>
        <dbReference type="ARBA" id="ARBA00049188"/>
    </source>
</evidence>
<evidence type="ECO:0000256" key="3">
    <source>
        <dbReference type="ARBA" id="ARBA00038968"/>
    </source>
</evidence>
<dbReference type="PANTHER" id="PTHR44229">
    <property type="entry name" value="15-HYDROXYPROSTAGLANDIN DEHYDROGENASE [NAD(+)]"/>
    <property type="match status" value="1"/>
</dbReference>
<proteinExistence type="inferred from homology"/>
<organism evidence="23 24">
    <name type="scientific">Lingula anatina</name>
    <name type="common">Brachiopod</name>
    <name type="synonym">Lingula unguis</name>
    <dbReference type="NCBI Taxonomy" id="7574"/>
    <lineage>
        <taxon>Eukaryota</taxon>
        <taxon>Metazoa</taxon>
        <taxon>Spiralia</taxon>
        <taxon>Lophotrochozoa</taxon>
        <taxon>Brachiopoda</taxon>
        <taxon>Linguliformea</taxon>
        <taxon>Lingulata</taxon>
        <taxon>Lingulida</taxon>
        <taxon>Linguloidea</taxon>
        <taxon>Lingulidae</taxon>
        <taxon>Lingula</taxon>
    </lineage>
</organism>
<evidence type="ECO:0000256" key="13">
    <source>
        <dbReference type="ARBA" id="ARBA00048144"/>
    </source>
</evidence>
<dbReference type="KEGG" id="lak:106182024"/>
<dbReference type="GO" id="GO:0047034">
    <property type="term" value="F:15-hydroxyicosatetraenoate dehydrogenase activity"/>
    <property type="evidence" value="ECO:0007669"/>
    <property type="project" value="UniProtKB-EC"/>
</dbReference>
<comment type="catalytic activity">
    <reaction evidence="18">
        <text>prostaglandin E2 + NAD(+) = 15-oxoprostaglandin E2 + NADH + H(+)</text>
        <dbReference type="Rhea" id="RHEA:11876"/>
        <dbReference type="ChEBI" id="CHEBI:15378"/>
        <dbReference type="ChEBI" id="CHEBI:57400"/>
        <dbReference type="ChEBI" id="CHEBI:57540"/>
        <dbReference type="ChEBI" id="CHEBI:57945"/>
        <dbReference type="ChEBI" id="CHEBI:606564"/>
        <dbReference type="EC" id="1.1.1.141"/>
    </reaction>
    <physiologicalReaction direction="left-to-right" evidence="18">
        <dbReference type="Rhea" id="RHEA:11877"/>
    </physiologicalReaction>
</comment>
<reference evidence="24" key="1">
    <citation type="submission" date="2025-08" db="UniProtKB">
        <authorList>
            <consortium name="RefSeq"/>
        </authorList>
    </citation>
    <scope>IDENTIFICATION</scope>
    <source>
        <tissue evidence="24">Gonads</tissue>
    </source>
</reference>
<dbReference type="Proteomes" id="UP000085678">
    <property type="component" value="Unplaced"/>
</dbReference>
<dbReference type="FunCoup" id="A0A1S3KHY0">
    <property type="interactions" value="161"/>
</dbReference>
<dbReference type="Gene3D" id="3.40.50.720">
    <property type="entry name" value="NAD(P)-binding Rossmann-like Domain"/>
    <property type="match status" value="1"/>
</dbReference>
<evidence type="ECO:0000256" key="18">
    <source>
        <dbReference type="ARBA" id="ARBA00048739"/>
    </source>
</evidence>
<comment type="catalytic activity">
    <reaction evidence="10">
        <text>resolvin D1 + NAD(+) = 8-oxoresolvin D1 + NADH + H(+)</text>
        <dbReference type="Rhea" id="RHEA:50124"/>
        <dbReference type="ChEBI" id="CHEBI:15378"/>
        <dbReference type="ChEBI" id="CHEBI:57540"/>
        <dbReference type="ChEBI" id="CHEBI:57945"/>
        <dbReference type="ChEBI" id="CHEBI:132079"/>
        <dbReference type="ChEBI" id="CHEBI:132080"/>
    </reaction>
    <physiologicalReaction direction="left-to-right" evidence="10">
        <dbReference type="Rhea" id="RHEA:50125"/>
    </physiologicalReaction>
</comment>
<dbReference type="EC" id="1.1.1.232" evidence="4"/>
<evidence type="ECO:0000256" key="17">
    <source>
        <dbReference type="ARBA" id="ARBA00048611"/>
    </source>
</evidence>
<name>A0A1S3KHY0_LINAN</name>
<dbReference type="AlphaFoldDB" id="A0A1S3KHY0"/>
<evidence type="ECO:0000256" key="5">
    <source>
        <dbReference type="ARBA" id="ARBA00040276"/>
    </source>
</evidence>
<dbReference type="FunFam" id="3.40.50.720:FF:000149">
    <property type="entry name" value="15-hydroxyprostaglandin dehydrogenase [NAD(+)]"/>
    <property type="match status" value="1"/>
</dbReference>
<dbReference type="InParanoid" id="A0A1S3KHY0"/>
<comment type="catalytic activity">
    <reaction evidence="14">
        <text>resolvin D1 + NAD(+) = 17-oxoresolvin D1 + NADH + H(+)</text>
        <dbReference type="Rhea" id="RHEA:50128"/>
        <dbReference type="ChEBI" id="CHEBI:15378"/>
        <dbReference type="ChEBI" id="CHEBI:57540"/>
        <dbReference type="ChEBI" id="CHEBI:57945"/>
        <dbReference type="ChEBI" id="CHEBI:132079"/>
        <dbReference type="ChEBI" id="CHEBI:132081"/>
    </reaction>
    <physiologicalReaction direction="left-to-right" evidence="14">
        <dbReference type="Rhea" id="RHEA:50129"/>
    </physiologicalReaction>
</comment>
<dbReference type="RefSeq" id="XP_013422102.1">
    <property type="nucleotide sequence ID" value="XM_013566648.1"/>
</dbReference>
<dbReference type="InterPro" id="IPR036291">
    <property type="entry name" value="NAD(P)-bd_dom_sf"/>
</dbReference>
<dbReference type="OMA" id="MKETSWP"/>
<evidence type="ECO:0000256" key="8">
    <source>
        <dbReference type="ARBA" id="ARBA00045705"/>
    </source>
</evidence>
<dbReference type="Pfam" id="PF00106">
    <property type="entry name" value="adh_short"/>
    <property type="match status" value="1"/>
</dbReference>
<gene>
    <name evidence="24" type="primary">LOC106182024</name>
</gene>
<comment type="catalytic activity">
    <reaction evidence="20">
        <text>(15S)-hydroxy-(5Z,8Z,11Z,13E)-eicosatetraenoate + NAD(+) = 15-oxo-(5Z,8Z,11Z,13E)-eicosatetraenoate + NADH + H(+)</text>
        <dbReference type="Rhea" id="RHEA:23260"/>
        <dbReference type="ChEBI" id="CHEBI:15378"/>
        <dbReference type="ChEBI" id="CHEBI:57409"/>
        <dbReference type="ChEBI" id="CHEBI:57410"/>
        <dbReference type="ChEBI" id="CHEBI:57540"/>
        <dbReference type="ChEBI" id="CHEBI:57945"/>
        <dbReference type="EC" id="1.1.1.232"/>
    </reaction>
    <physiologicalReaction direction="left-to-right" evidence="20">
        <dbReference type="Rhea" id="RHEA:23261"/>
    </physiologicalReaction>
</comment>
<evidence type="ECO:0000256" key="12">
    <source>
        <dbReference type="ARBA" id="ARBA00048140"/>
    </source>
</evidence>
<evidence type="ECO:0000256" key="10">
    <source>
        <dbReference type="ARBA" id="ARBA00047672"/>
    </source>
</evidence>
<evidence type="ECO:0000256" key="1">
    <source>
        <dbReference type="ARBA" id="ARBA00006484"/>
    </source>
</evidence>
<evidence type="ECO:0000256" key="14">
    <source>
        <dbReference type="ARBA" id="ARBA00048170"/>
    </source>
</evidence>
<evidence type="ECO:0000313" key="24">
    <source>
        <dbReference type="RefSeq" id="XP_013422102.1"/>
    </source>
</evidence>
<evidence type="ECO:0000256" key="7">
    <source>
        <dbReference type="ARBA" id="ARBA00042026"/>
    </source>
</evidence>
<evidence type="ECO:0000256" key="11">
    <source>
        <dbReference type="ARBA" id="ARBA00048008"/>
    </source>
</evidence>
<keyword evidence="2" id="KW-0560">Oxidoreductase</keyword>
<sequence>MSRVGNYIQGTDVHDSMIIQDKVAFVTGGAQGIGRAICEALLKKGAKVIIADIDAANGKLTVSELATEYADNVTFIECDVTNQESVEDTLGKAKDTYGRLDIIGNNAGAMMENDPIGTINLNLCGVMRVAAVAMSYMRADKGGSGGIIINTASLTGVKPSYNCPAYCASKSGVIGFTRSFAMNPDFDLHKVRMNCLCPGMVDTPMIQGVLDEDGKEGRVLNFDRFRYAVNLPQLKPSAVADVFIDLVENESKNGAAMLITVEGPPRDIEFPIY</sequence>
<protein>
    <recommendedName>
        <fullName evidence="5">15-hydroxyprostaglandin dehydrogenase [NAD(+)]</fullName>
        <ecNumber evidence="3">1.1.1.141</ecNumber>
        <ecNumber evidence="4">1.1.1.232</ecNumber>
    </recommendedName>
    <alternativeName>
        <fullName evidence="7">Eicosanoid/docosanoid dehydrogenase [NAD(+)]</fullName>
    </alternativeName>
    <alternativeName>
        <fullName evidence="6">Prostaglandin dehydrogenase 1</fullName>
    </alternativeName>
</protein>
<evidence type="ECO:0000313" key="23">
    <source>
        <dbReference type="Proteomes" id="UP000085678"/>
    </source>
</evidence>
<evidence type="ECO:0000256" key="9">
    <source>
        <dbReference type="ARBA" id="ARBA00047325"/>
    </source>
</evidence>
<dbReference type="GO" id="GO:0016404">
    <property type="term" value="F:15-hydroxyprostaglandin dehydrogenase (NAD+) activity"/>
    <property type="evidence" value="ECO:0007669"/>
    <property type="project" value="UniProtKB-EC"/>
</dbReference>
<dbReference type="PRINTS" id="PR00080">
    <property type="entry name" value="SDRFAMILY"/>
</dbReference>
<accession>A0A1S3KHY0</accession>
<evidence type="ECO:0000256" key="16">
    <source>
        <dbReference type="ARBA" id="ARBA00048535"/>
    </source>
</evidence>
<evidence type="ECO:0000256" key="20">
    <source>
        <dbReference type="ARBA" id="ARBA00049151"/>
    </source>
</evidence>
<comment type="catalytic activity">
    <reaction evidence="11">
        <text>14-hydroxy-(4Z,7Z,10Z,12E,16Z,19Z)-docosahexaenoate + NAD(+) = 14-oxo-(4Z,7Z,10Z,12E,16Z,19Z)-docosahexaenoate + NADH + H(+)</text>
        <dbReference type="Rhea" id="RHEA:48952"/>
        <dbReference type="ChEBI" id="CHEBI:15378"/>
        <dbReference type="ChEBI" id="CHEBI:57540"/>
        <dbReference type="ChEBI" id="CHEBI:57945"/>
        <dbReference type="ChEBI" id="CHEBI:90866"/>
        <dbReference type="ChEBI" id="CHEBI:90867"/>
    </reaction>
    <physiologicalReaction direction="left-to-right" evidence="11">
        <dbReference type="Rhea" id="RHEA:48953"/>
    </physiologicalReaction>
</comment>